<dbReference type="STRING" id="1544413.Clow_00226"/>
<proteinExistence type="predicted"/>
<dbReference type="EMBL" id="LKEV01000001">
    <property type="protein sequence ID" value="KQB87173.1"/>
    <property type="molecule type" value="Genomic_DNA"/>
</dbReference>
<gene>
    <name evidence="2" type="primary">ligI</name>
    <name evidence="2" type="ORF">Clow_00226</name>
</gene>
<comment type="caution">
    <text evidence="2">The sequence shown here is derived from an EMBL/GenBank/DDBJ whole genome shotgun (WGS) entry which is preliminary data.</text>
</comment>
<name>A0A0Q0ZB30_9CORY</name>
<dbReference type="AlphaFoldDB" id="A0A0Q0ZB30"/>
<dbReference type="PANTHER" id="PTHR35563">
    <property type="entry name" value="BARREL METAL-DEPENDENT HYDROLASE, PUTATIVE (AFU_ORTHOLOGUE AFUA_1G16240)-RELATED"/>
    <property type="match status" value="1"/>
</dbReference>
<evidence type="ECO:0000313" key="2">
    <source>
        <dbReference type="EMBL" id="KQB87173.1"/>
    </source>
</evidence>
<organism evidence="2 3">
    <name type="scientific">Corynebacterium lowii</name>
    <dbReference type="NCBI Taxonomy" id="1544413"/>
    <lineage>
        <taxon>Bacteria</taxon>
        <taxon>Bacillati</taxon>
        <taxon>Actinomycetota</taxon>
        <taxon>Actinomycetes</taxon>
        <taxon>Mycobacteriales</taxon>
        <taxon>Corynebacteriaceae</taxon>
        <taxon>Corynebacterium</taxon>
    </lineage>
</organism>
<sequence>MKIQRVFDAHFHIIDPDFPLQENNGYLPDPFGVTQYQERIADLGVSGGAVVSGSFQGFDQGYLIAALEALGPHYVGVTQIPADTEDEKILELHRHGVRAVRFNVRRGGSASLEDLDRLARRVYDLVGWHTELYIDARELPEIMPVVSALPAVSVDHLGLHEEGLLSLLALVERGMKVKATGFGRIELDPTKAIKEIVKANPHALMVGTDLPSTRARRPFQDTDFALICDALDEEQVEDVFWNNAADWYLR</sequence>
<dbReference type="PATRIC" id="fig|1544413.3.peg.226"/>
<dbReference type="OrthoDB" id="5450317at2"/>
<dbReference type="InterPro" id="IPR032466">
    <property type="entry name" value="Metal_Hydrolase"/>
</dbReference>
<accession>A0A0Q0ZB30</accession>
<dbReference type="PANTHER" id="PTHR35563:SF2">
    <property type="entry name" value="BARREL METAL-DEPENDENT HYDROLASE, PUTATIVE (AFU_ORTHOLOGUE AFUA_1G16240)-RELATED"/>
    <property type="match status" value="1"/>
</dbReference>
<reference evidence="2 3" key="1">
    <citation type="submission" date="2015-10" db="EMBL/GenBank/DDBJ databases">
        <title>Corynebacteirum lowii and Corynebacterium oculi species nova, derived from human clinical disease and and emended description of Corynebacterium mastiditis.</title>
        <authorList>
            <person name="Bernard K."/>
            <person name="Pacheco A.L."/>
            <person name="Mcdougall C."/>
            <person name="Burtx T."/>
            <person name="Weibe D."/>
            <person name="Tyler S."/>
            <person name="Olson A.B."/>
            <person name="Cnockaert M."/>
            <person name="Eguchi H."/>
            <person name="Kuwahara T."/>
            <person name="Nakayama-Imaohji H."/>
            <person name="Boudewijins M."/>
            <person name="Van Hoecke F."/>
            <person name="Bernier A.-M."/>
            <person name="Vandamme P."/>
        </authorList>
    </citation>
    <scope>NUCLEOTIDE SEQUENCE [LARGE SCALE GENOMIC DNA]</scope>
    <source>
        <strain evidence="2 3">NML 130206</strain>
    </source>
</reference>
<dbReference type="EC" id="3.1.1.57" evidence="2"/>
<dbReference type="SUPFAM" id="SSF51556">
    <property type="entry name" value="Metallo-dependent hydrolases"/>
    <property type="match status" value="1"/>
</dbReference>
<feature type="domain" description="Amidohydrolase-related" evidence="1">
    <location>
        <begin position="8"/>
        <end position="248"/>
    </location>
</feature>
<protein>
    <submittedName>
        <fullName evidence="2">2-pyrone-4,6-dicarbaxylate hydrolase</fullName>
        <ecNumber evidence="2">3.1.1.57</ecNumber>
    </submittedName>
</protein>
<keyword evidence="2" id="KW-0378">Hydrolase</keyword>
<evidence type="ECO:0000259" key="1">
    <source>
        <dbReference type="Pfam" id="PF04909"/>
    </source>
</evidence>
<dbReference type="Gene3D" id="3.20.20.140">
    <property type="entry name" value="Metal-dependent hydrolases"/>
    <property type="match status" value="1"/>
</dbReference>
<dbReference type="Pfam" id="PF04909">
    <property type="entry name" value="Amidohydro_2"/>
    <property type="match status" value="1"/>
</dbReference>
<evidence type="ECO:0000313" key="3">
    <source>
        <dbReference type="Proteomes" id="UP000050488"/>
    </source>
</evidence>
<dbReference type="InterPro" id="IPR006680">
    <property type="entry name" value="Amidohydro-rel"/>
</dbReference>
<dbReference type="Proteomes" id="UP000050488">
    <property type="component" value="Unassembled WGS sequence"/>
</dbReference>
<keyword evidence="3" id="KW-1185">Reference proteome</keyword>
<dbReference type="InterPro" id="IPR052358">
    <property type="entry name" value="Aro_Compnd_Degr_Hydrolases"/>
</dbReference>
<dbReference type="GO" id="GO:0047554">
    <property type="term" value="F:2-pyrone-4,6-dicarboxylate lactonase activity"/>
    <property type="evidence" value="ECO:0007669"/>
    <property type="project" value="UniProtKB-EC"/>
</dbReference>